<comment type="caution">
    <text evidence="1">The sequence shown here is derived from an EMBL/GenBank/DDBJ whole genome shotgun (WGS) entry which is preliminary data.</text>
</comment>
<dbReference type="InterPro" id="IPR052061">
    <property type="entry name" value="PTE-AB_protein"/>
</dbReference>
<dbReference type="OrthoDB" id="506431at2759"/>
<proteinExistence type="predicted"/>
<dbReference type="Gene3D" id="3.10.129.10">
    <property type="entry name" value="Hotdog Thioesterase"/>
    <property type="match status" value="1"/>
</dbReference>
<dbReference type="CDD" id="cd03440">
    <property type="entry name" value="hot_dog"/>
    <property type="match status" value="1"/>
</dbReference>
<dbReference type="PANTHER" id="PTHR47260">
    <property type="entry name" value="UPF0644 PROTEIN PB2B4.06"/>
    <property type="match status" value="1"/>
</dbReference>
<protein>
    <recommendedName>
        <fullName evidence="3">Thioesterase domain-containing protein</fullName>
    </recommendedName>
</protein>
<dbReference type="EMBL" id="PUHR01000120">
    <property type="protein sequence ID" value="KAG0664471.1"/>
    <property type="molecule type" value="Genomic_DNA"/>
</dbReference>
<dbReference type="SUPFAM" id="SSF54637">
    <property type="entry name" value="Thioesterase/thiol ester dehydrase-isomerase"/>
    <property type="match status" value="1"/>
</dbReference>
<evidence type="ECO:0000313" key="1">
    <source>
        <dbReference type="EMBL" id="KAG0664471.1"/>
    </source>
</evidence>
<keyword evidence="2" id="KW-1185">Reference proteome</keyword>
<name>A0A9P6W4P6_MAUEX</name>
<organism evidence="1 2">
    <name type="scientific">Maudiozyma exigua</name>
    <name type="common">Yeast</name>
    <name type="synonym">Kazachstania exigua</name>
    <dbReference type="NCBI Taxonomy" id="34358"/>
    <lineage>
        <taxon>Eukaryota</taxon>
        <taxon>Fungi</taxon>
        <taxon>Dikarya</taxon>
        <taxon>Ascomycota</taxon>
        <taxon>Saccharomycotina</taxon>
        <taxon>Saccharomycetes</taxon>
        <taxon>Saccharomycetales</taxon>
        <taxon>Saccharomycetaceae</taxon>
        <taxon>Maudiozyma</taxon>
    </lineage>
</organism>
<reference evidence="1 2" key="1">
    <citation type="submission" date="2020-11" db="EMBL/GenBank/DDBJ databases">
        <title>Kefir isolates.</title>
        <authorList>
            <person name="Marcisauskas S."/>
            <person name="Kim Y."/>
            <person name="Blasche S."/>
        </authorList>
    </citation>
    <scope>NUCLEOTIDE SEQUENCE [LARGE SCALE GENOMIC DNA]</scope>
    <source>
        <strain evidence="1 2">OG2</strain>
    </source>
</reference>
<accession>A0A9P6W4P6</accession>
<dbReference type="AlphaFoldDB" id="A0A9P6W4P6"/>
<dbReference type="PANTHER" id="PTHR47260:SF1">
    <property type="entry name" value="UPF0644 PROTEIN PB2B4.06"/>
    <property type="match status" value="1"/>
</dbReference>
<dbReference type="Proteomes" id="UP000750334">
    <property type="component" value="Unassembled WGS sequence"/>
</dbReference>
<dbReference type="InterPro" id="IPR029069">
    <property type="entry name" value="HotDog_dom_sf"/>
</dbReference>
<sequence length="269" mass="30121">MNSLQLGLKGAKGLRNGLVTRRFISSSVLRAYSSSTSSSLGKAQFNSNQSKSKWIPWTIFGVSFVTGWFFTQHMTFTDVLAWWRYDTLPKNSSEVKDYEAQLLGRLEKLSIVKQLKSKGFVEVFPSSLTKGTKETKGMVDQALRSPGAIAIEPKFYYNPETHDTVGVYHLGMKLTGYPFIIHGGILATIMEDLMRHAMLIRGGNSDLLNCEKTRDLNISYKFPTFANQFVVVRTTKIEEFGQGTKMRCEILDQTGNNTLVTGGAVFTKK</sequence>
<evidence type="ECO:0000313" key="2">
    <source>
        <dbReference type="Proteomes" id="UP000750334"/>
    </source>
</evidence>
<gene>
    <name evidence="1" type="ORF">C6P45_000622</name>
</gene>
<evidence type="ECO:0008006" key="3">
    <source>
        <dbReference type="Google" id="ProtNLM"/>
    </source>
</evidence>